<dbReference type="InterPro" id="IPR002110">
    <property type="entry name" value="Ankyrin_rpt"/>
</dbReference>
<feature type="repeat" description="WD" evidence="5">
    <location>
        <begin position="269"/>
        <end position="310"/>
    </location>
</feature>
<dbReference type="Pfam" id="PF12796">
    <property type="entry name" value="Ank_2"/>
    <property type="match status" value="1"/>
</dbReference>
<dbReference type="PROSITE" id="PS50082">
    <property type="entry name" value="WD_REPEATS_2"/>
    <property type="match status" value="6"/>
</dbReference>
<dbReference type="GO" id="GO:0016607">
    <property type="term" value="C:nuclear speck"/>
    <property type="evidence" value="ECO:0007669"/>
    <property type="project" value="UniProtKB-SubCell"/>
</dbReference>
<dbReference type="PANTHER" id="PTHR22848">
    <property type="entry name" value="WD40 REPEAT PROTEIN"/>
    <property type="match status" value="1"/>
</dbReference>
<dbReference type="PROSITE" id="PS00678">
    <property type="entry name" value="WD_REPEATS_1"/>
    <property type="match status" value="2"/>
</dbReference>
<organism evidence="7 8">
    <name type="scientific">Trichoderma lentiforme</name>
    <dbReference type="NCBI Taxonomy" id="1567552"/>
    <lineage>
        <taxon>Eukaryota</taxon>
        <taxon>Fungi</taxon>
        <taxon>Dikarya</taxon>
        <taxon>Ascomycota</taxon>
        <taxon>Pezizomycotina</taxon>
        <taxon>Sordariomycetes</taxon>
        <taxon>Hypocreomycetidae</taxon>
        <taxon>Hypocreales</taxon>
        <taxon>Hypocreaceae</taxon>
        <taxon>Trichoderma</taxon>
    </lineage>
</organism>
<dbReference type="SUPFAM" id="SSF50978">
    <property type="entry name" value="WD40 repeat-like"/>
    <property type="match status" value="1"/>
</dbReference>
<feature type="repeat" description="WD" evidence="5">
    <location>
        <begin position="311"/>
        <end position="352"/>
    </location>
</feature>
<feature type="repeat" description="WD" evidence="5">
    <location>
        <begin position="353"/>
        <end position="394"/>
    </location>
</feature>
<evidence type="ECO:0000256" key="5">
    <source>
        <dbReference type="PROSITE-ProRule" id="PRU00221"/>
    </source>
</evidence>
<feature type="repeat" description="WD" evidence="5">
    <location>
        <begin position="208"/>
        <end position="249"/>
    </location>
</feature>
<evidence type="ECO:0000313" key="8">
    <source>
        <dbReference type="Proteomes" id="UP000801864"/>
    </source>
</evidence>
<keyword evidence="2 5" id="KW-0853">WD repeat</keyword>
<dbReference type="Pfam" id="PF00400">
    <property type="entry name" value="WD40"/>
    <property type="match status" value="6"/>
</dbReference>
<keyword evidence="6" id="KW-0175">Coiled coil</keyword>
<proteinExistence type="predicted"/>
<dbReference type="InterPro" id="IPR001680">
    <property type="entry name" value="WD40_rpt"/>
</dbReference>
<evidence type="ECO:0000256" key="1">
    <source>
        <dbReference type="ARBA" id="ARBA00004324"/>
    </source>
</evidence>
<evidence type="ECO:0000256" key="6">
    <source>
        <dbReference type="SAM" id="Coils"/>
    </source>
</evidence>
<dbReference type="InterPro" id="IPR036770">
    <property type="entry name" value="Ankyrin_rpt-contain_sf"/>
</dbReference>
<dbReference type="Proteomes" id="UP000801864">
    <property type="component" value="Unassembled WGS sequence"/>
</dbReference>
<dbReference type="InterPro" id="IPR020472">
    <property type="entry name" value="WD40_PAC1"/>
</dbReference>
<dbReference type="PROSITE" id="PS50294">
    <property type="entry name" value="WD_REPEATS_REGION"/>
    <property type="match status" value="4"/>
</dbReference>
<dbReference type="InterPro" id="IPR019775">
    <property type="entry name" value="WD40_repeat_CS"/>
</dbReference>
<evidence type="ECO:0000256" key="3">
    <source>
        <dbReference type="ARBA" id="ARBA00022737"/>
    </source>
</evidence>
<gene>
    <name evidence="7" type="ORF">CFAM422_008450</name>
</gene>
<dbReference type="AlphaFoldDB" id="A0A9P4XB61"/>
<dbReference type="InterPro" id="IPR045184">
    <property type="entry name" value="SMU1"/>
</dbReference>
<feature type="repeat" description="WD" evidence="5">
    <location>
        <begin position="396"/>
        <end position="437"/>
    </location>
</feature>
<dbReference type="SMART" id="SM00320">
    <property type="entry name" value="WD40"/>
    <property type="match status" value="7"/>
</dbReference>
<dbReference type="InterPro" id="IPR036322">
    <property type="entry name" value="WD40_repeat_dom_sf"/>
</dbReference>
<feature type="coiled-coil region" evidence="6">
    <location>
        <begin position="3"/>
        <end position="58"/>
    </location>
</feature>
<keyword evidence="8" id="KW-1185">Reference proteome</keyword>
<dbReference type="SUPFAM" id="SSF48403">
    <property type="entry name" value="Ankyrin repeat"/>
    <property type="match status" value="1"/>
</dbReference>
<evidence type="ECO:0000313" key="7">
    <source>
        <dbReference type="EMBL" id="KAF3067658.1"/>
    </source>
</evidence>
<dbReference type="SMART" id="SM00248">
    <property type="entry name" value="ANK"/>
    <property type="match status" value="2"/>
</dbReference>
<reference evidence="7 8" key="1">
    <citation type="submission" date="2018-06" db="EMBL/GenBank/DDBJ databases">
        <title>Genome analysis of cellulolytic fungus Trichoderma lentiforme CFAM-422.</title>
        <authorList>
            <person name="Steindorff A.S."/>
            <person name="Formighieri E.F."/>
            <person name="Midorikawa G.E.O."/>
            <person name="Tamietti M.S."/>
            <person name="Ramos E.Z."/>
            <person name="Silva A.S."/>
            <person name="Bon E.P.S."/>
            <person name="Mendes T.D."/>
            <person name="Damaso M.C.T."/>
            <person name="Favaro L.C.L."/>
        </authorList>
    </citation>
    <scope>NUCLEOTIDE SEQUENCE [LARGE SCALE GENOMIC DNA]</scope>
    <source>
        <strain evidence="7 8">CFAM-422</strain>
    </source>
</reference>
<evidence type="ECO:0000256" key="4">
    <source>
        <dbReference type="ARBA" id="ARBA00026184"/>
    </source>
</evidence>
<sequence length="532" mass="59846">MEFTQLIREHRQAKAREEELDTELQNHKRHLQLIKGKREAVEEQLEELEARQRQLIEEEGHCVSKRDKLWTDQTKAKDNRNDILKRMLQLKHMHNKLELDKCDEAKTMFREAVEDGDAVVVKLLVATAAMNEYEWIPFITASSRGDVDTVKKLLLVGTEADSKDIVFGRTALSWASAGGHTAVVQLLFNTHVAVDVNSQDNDGWNVGLLREGMKMLALTFSLDAKFLATGSYEGVIEIWDTATGQCQQTLQHPDVKISPLRREMPLQAVVVRRNVVCSITFTHDSALVISGSSNSSIGVWSRETGDCQRILQDHTSFIQTLALSHDSRLMVSGSNDETIKIWETATGTCQRTLQGHERCVYRVVFSHDSKLIASGAFDGDVKIWDSVTGECLQTLRGRREEEVFTLAFSHDSTRIVSGLNNNIIKIWDVTTGRCPLQTICHDDDVHMVAFSPDSKLVVSRSKKNAIYVWDSTTGKCLKKIQGPDASHDKMAWSKDLKFIASSSYDKGTRGVVTVKLWDDFVLSSVVCPSRKL</sequence>
<dbReference type="Gene3D" id="1.25.40.20">
    <property type="entry name" value="Ankyrin repeat-containing domain"/>
    <property type="match status" value="1"/>
</dbReference>
<comment type="subcellular location">
    <subcellularLocation>
        <location evidence="1">Nucleus speckle</location>
    </subcellularLocation>
</comment>
<name>A0A9P4XB61_9HYPO</name>
<dbReference type="InterPro" id="IPR015943">
    <property type="entry name" value="WD40/YVTN_repeat-like_dom_sf"/>
</dbReference>
<dbReference type="PRINTS" id="PR00320">
    <property type="entry name" value="GPROTEINBRPT"/>
</dbReference>
<dbReference type="GO" id="GO:0000398">
    <property type="term" value="P:mRNA splicing, via spliceosome"/>
    <property type="evidence" value="ECO:0007669"/>
    <property type="project" value="InterPro"/>
</dbReference>
<comment type="caution">
    <text evidence="7">The sequence shown here is derived from an EMBL/GenBank/DDBJ whole genome shotgun (WGS) entry which is preliminary data.</text>
</comment>
<accession>A0A9P4XB61</accession>
<keyword evidence="3" id="KW-0677">Repeat</keyword>
<evidence type="ECO:0000256" key="2">
    <source>
        <dbReference type="ARBA" id="ARBA00022574"/>
    </source>
</evidence>
<dbReference type="Gene3D" id="2.130.10.10">
    <property type="entry name" value="YVTN repeat-like/Quinoprotein amine dehydrogenase"/>
    <property type="match status" value="3"/>
</dbReference>
<protein>
    <recommendedName>
        <fullName evidence="4">WD40 repeat-containing protein SMU1</fullName>
    </recommendedName>
</protein>
<feature type="repeat" description="WD" evidence="5">
    <location>
        <begin position="438"/>
        <end position="479"/>
    </location>
</feature>
<dbReference type="CDD" id="cd00200">
    <property type="entry name" value="WD40"/>
    <property type="match status" value="1"/>
</dbReference>
<dbReference type="EMBL" id="QLNT01000015">
    <property type="protein sequence ID" value="KAF3067658.1"/>
    <property type="molecule type" value="Genomic_DNA"/>
</dbReference>